<organism evidence="5 6">
    <name type="scientific">Rhinocladiella mackenziei CBS 650.93</name>
    <dbReference type="NCBI Taxonomy" id="1442369"/>
    <lineage>
        <taxon>Eukaryota</taxon>
        <taxon>Fungi</taxon>
        <taxon>Dikarya</taxon>
        <taxon>Ascomycota</taxon>
        <taxon>Pezizomycotina</taxon>
        <taxon>Eurotiomycetes</taxon>
        <taxon>Chaetothyriomycetidae</taxon>
        <taxon>Chaetothyriales</taxon>
        <taxon>Herpotrichiellaceae</taxon>
        <taxon>Rhinocladiella</taxon>
    </lineage>
</organism>
<dbReference type="VEuPathDB" id="FungiDB:Z518_05856"/>
<comment type="similarity">
    <text evidence="1">Belongs to the FMO family.</text>
</comment>
<keyword evidence="4" id="KW-0560">Oxidoreductase</keyword>
<evidence type="ECO:0000256" key="1">
    <source>
        <dbReference type="ARBA" id="ARBA00009183"/>
    </source>
</evidence>
<dbReference type="EMBL" id="KN847478">
    <property type="protein sequence ID" value="KIX04984.1"/>
    <property type="molecule type" value="Genomic_DNA"/>
</dbReference>
<dbReference type="Proteomes" id="UP000053617">
    <property type="component" value="Unassembled WGS sequence"/>
</dbReference>
<keyword evidence="2" id="KW-0285">Flavoprotein</keyword>
<evidence type="ECO:0000313" key="6">
    <source>
        <dbReference type="Proteomes" id="UP000053617"/>
    </source>
</evidence>
<evidence type="ECO:0000313" key="5">
    <source>
        <dbReference type="EMBL" id="KIX04984.1"/>
    </source>
</evidence>
<dbReference type="HOGENOM" id="CLU_019225_1_0_1"/>
<dbReference type="PANTHER" id="PTHR23023">
    <property type="entry name" value="DIMETHYLANILINE MONOOXYGENASE"/>
    <property type="match status" value="1"/>
</dbReference>
<dbReference type="GO" id="GO:0050660">
    <property type="term" value="F:flavin adenine dinucleotide binding"/>
    <property type="evidence" value="ECO:0007669"/>
    <property type="project" value="InterPro"/>
</dbReference>
<dbReference type="InterPro" id="IPR036188">
    <property type="entry name" value="FAD/NAD-bd_sf"/>
</dbReference>
<dbReference type="GO" id="GO:0004499">
    <property type="term" value="F:N,N-dimethylaniline monooxygenase activity"/>
    <property type="evidence" value="ECO:0007669"/>
    <property type="project" value="InterPro"/>
</dbReference>
<proteinExistence type="inferred from homology"/>
<dbReference type="GO" id="GO:0050661">
    <property type="term" value="F:NADP binding"/>
    <property type="evidence" value="ECO:0007669"/>
    <property type="project" value="InterPro"/>
</dbReference>
<keyword evidence="3" id="KW-0274">FAD</keyword>
<dbReference type="AlphaFoldDB" id="A0A0D2IGW0"/>
<evidence type="ECO:0000256" key="3">
    <source>
        <dbReference type="ARBA" id="ARBA00022827"/>
    </source>
</evidence>
<gene>
    <name evidence="5" type="ORF">Z518_05856</name>
</gene>
<evidence type="ECO:0000256" key="2">
    <source>
        <dbReference type="ARBA" id="ARBA00022630"/>
    </source>
</evidence>
<dbReference type="InterPro" id="IPR050346">
    <property type="entry name" value="FMO-like"/>
</dbReference>
<protein>
    <recommendedName>
        <fullName evidence="7">L-ornithine N(5)-oxygenase</fullName>
    </recommendedName>
</protein>
<reference evidence="5 6" key="1">
    <citation type="submission" date="2015-01" db="EMBL/GenBank/DDBJ databases">
        <title>The Genome Sequence of Rhinocladiella mackenzie CBS 650.93.</title>
        <authorList>
            <consortium name="The Broad Institute Genomics Platform"/>
            <person name="Cuomo C."/>
            <person name="de Hoog S."/>
            <person name="Gorbushina A."/>
            <person name="Stielow B."/>
            <person name="Teixiera M."/>
            <person name="Abouelleil A."/>
            <person name="Chapman S.B."/>
            <person name="Priest M."/>
            <person name="Young S.K."/>
            <person name="Wortman J."/>
            <person name="Nusbaum C."/>
            <person name="Birren B."/>
        </authorList>
    </citation>
    <scope>NUCLEOTIDE SEQUENCE [LARGE SCALE GENOMIC DNA]</scope>
    <source>
        <strain evidence="5 6">CBS 650.93</strain>
    </source>
</reference>
<name>A0A0D2IGW0_9EURO</name>
<dbReference type="SUPFAM" id="SSF51905">
    <property type="entry name" value="FAD/NAD(P)-binding domain"/>
    <property type="match status" value="2"/>
</dbReference>
<dbReference type="InterPro" id="IPR020946">
    <property type="entry name" value="Flavin_mOase-like"/>
</dbReference>
<dbReference type="RefSeq" id="XP_013272120.1">
    <property type="nucleotide sequence ID" value="XM_013416666.1"/>
</dbReference>
<dbReference type="Pfam" id="PF00743">
    <property type="entry name" value="FMO-like"/>
    <property type="match status" value="1"/>
</dbReference>
<sequence length="588" mass="65770">METFDLVLVGAGWHGLAMAKTYSEICPESSMLILDSSNSIGGTWAQERLYPGLKTNNIFGSYEFGDFPMTPEKYGLEPMQHIPGNVVHDYLYQIAAKFNLLSRIRLQTKVDAAELQESGEWLLRLCTAGAQNRQIPSVMAKKVVIATGLTSEPFIPNYVGRESFAGNFLHSRNLKDHEHDIRTSREVVVVGANKSAWDVCYFAATSGAHVNMVIRPGGGGPSWVWPAVFSPIKLSIQRLANTRFFTLFEPCIWAEGSGFNWARRLLHGTWLGRKIVSLFWKALAYPVHSANRYSSHRELEKLKPWSSMFWMANSLGIHNYEENWFELVKQGKISVHVADITSLSGNKVALSNSEIVNADTLVCCTGWKVVPAIKFFPERLAAQLGFPGTVPADNDTLIQRADEEIFRAVPELRSGPAKVLPPGSTSIDSSTVRATNTSTPIRLYRFMIPSARTFLEQRNLAFIGAHLALNAITVAQAQALWITAFFQNEIPHLDPSTINYSAIQYQTVLHSEYCRLRHPPAGGGAGERCPDLLFDGLLYTDLLLRDVGIDNFRKRGVWQELFHRYSPKDYAGITKELSDRIRKTRASS</sequence>
<evidence type="ECO:0008006" key="7">
    <source>
        <dbReference type="Google" id="ProtNLM"/>
    </source>
</evidence>
<accession>A0A0D2IGW0</accession>
<dbReference type="OrthoDB" id="2915840at2759"/>
<keyword evidence="6" id="KW-1185">Reference proteome</keyword>
<evidence type="ECO:0000256" key="4">
    <source>
        <dbReference type="ARBA" id="ARBA00023002"/>
    </source>
</evidence>
<dbReference type="Gene3D" id="3.50.50.60">
    <property type="entry name" value="FAD/NAD(P)-binding domain"/>
    <property type="match status" value="1"/>
</dbReference>
<dbReference type="GeneID" id="25293927"/>